<sequence>MEVLDPATIAVSIIALLILLFCITLARSSRARLPPSPPGRLPIIGHLHLIVGAKLPHFLLYNLSRKHSCPLLWLQLGQQSVIVASTPAAARHILQTNDLIFAARPPLSVPRHLHGCADILFASPSDPHWKLLRQLCSSQLFIKKRLEAFRSMRAQEVHSLLSSILASVGTPITMRSHAHTLSGNIMCRMAFGKRLSDLAVTAQARPSHRIVDLMAEMNDLLLVFNNLSDHFRFLQKLDLQRFDRQTRALAKRFDPVLQEIIDTRYHERRSHNQTEMTPDFLDLLLQSTSLQEGTPQLSYQNIKAVFMNIFGGGIDTAALTIEWALGELLANPAKMMKLQLELGQVVGMARLVEESDLSSLPYLQAVVKETMRLHPIAPLLIPHVASKACEVMGYQIPADTIAYINVWGIGRDPDTWESPLEFCPERFLGKEIDVNGKHFELLPFGSGRRGCPGWMLGLVMVQIAVANLVQAFEWRIAKEMDITADYGLLFTSSNPLIVQASPKLPVHLLQANKEIVAGVDQ</sequence>
<evidence type="ECO:0000256" key="2">
    <source>
        <dbReference type="ARBA" id="ARBA00010617"/>
    </source>
</evidence>
<feature type="transmembrane region" description="Helical" evidence="10">
    <location>
        <begin position="6"/>
        <end position="26"/>
    </location>
</feature>
<dbReference type="Proteomes" id="UP000886520">
    <property type="component" value="Chromosome 5"/>
</dbReference>
<keyword evidence="5 9" id="KW-0560">Oxidoreductase</keyword>
<dbReference type="PRINTS" id="PR00463">
    <property type="entry name" value="EP450I"/>
</dbReference>
<dbReference type="PRINTS" id="PR00385">
    <property type="entry name" value="P450"/>
</dbReference>
<dbReference type="InterPro" id="IPR001128">
    <property type="entry name" value="Cyt_P450"/>
</dbReference>
<evidence type="ECO:0000256" key="9">
    <source>
        <dbReference type="RuleBase" id="RU000461"/>
    </source>
</evidence>
<dbReference type="Pfam" id="PF00067">
    <property type="entry name" value="p450"/>
    <property type="match status" value="1"/>
</dbReference>
<proteinExistence type="inferred from homology"/>
<keyword evidence="12" id="KW-1185">Reference proteome</keyword>
<evidence type="ECO:0000256" key="8">
    <source>
        <dbReference type="PIRSR" id="PIRSR602401-1"/>
    </source>
</evidence>
<keyword evidence="4 8" id="KW-0479">Metal-binding</keyword>
<dbReference type="EMBL" id="JABFUD020000005">
    <property type="protein sequence ID" value="KAI5080145.1"/>
    <property type="molecule type" value="Genomic_DNA"/>
</dbReference>
<feature type="binding site" description="axial binding residue" evidence="8">
    <location>
        <position position="451"/>
    </location>
    <ligand>
        <name>heme</name>
        <dbReference type="ChEBI" id="CHEBI:30413"/>
    </ligand>
    <ligandPart>
        <name>Fe</name>
        <dbReference type="ChEBI" id="CHEBI:18248"/>
    </ligandPart>
</feature>
<dbReference type="PANTHER" id="PTHR47944">
    <property type="entry name" value="CYTOCHROME P450 98A9"/>
    <property type="match status" value="1"/>
</dbReference>
<protein>
    <recommendedName>
        <fullName evidence="13">Cytochrome P450</fullName>
    </recommendedName>
</protein>
<dbReference type="Gene3D" id="1.10.630.10">
    <property type="entry name" value="Cytochrome P450"/>
    <property type="match status" value="1"/>
</dbReference>
<evidence type="ECO:0000256" key="3">
    <source>
        <dbReference type="ARBA" id="ARBA00022617"/>
    </source>
</evidence>
<keyword evidence="10" id="KW-1133">Transmembrane helix</keyword>
<comment type="caution">
    <text evidence="11">The sequence shown here is derived from an EMBL/GenBank/DDBJ whole genome shotgun (WGS) entry which is preliminary data.</text>
</comment>
<keyword evidence="6 8" id="KW-0408">Iron</keyword>
<keyword evidence="10" id="KW-0472">Membrane</keyword>
<dbReference type="GO" id="GO:0004497">
    <property type="term" value="F:monooxygenase activity"/>
    <property type="evidence" value="ECO:0007669"/>
    <property type="project" value="UniProtKB-KW"/>
</dbReference>
<dbReference type="OrthoDB" id="2789670at2759"/>
<gene>
    <name evidence="11" type="ORF">GOP47_0005624</name>
</gene>
<dbReference type="FunFam" id="1.10.630.10:FF:000126">
    <property type="entry name" value="Predicted protein"/>
    <property type="match status" value="1"/>
</dbReference>
<reference evidence="11 12" key="1">
    <citation type="submission" date="2021-01" db="EMBL/GenBank/DDBJ databases">
        <title>Adiantum capillus-veneris genome.</title>
        <authorList>
            <person name="Fang Y."/>
            <person name="Liao Q."/>
        </authorList>
    </citation>
    <scope>NUCLEOTIDE SEQUENCE [LARGE SCALE GENOMIC DNA]</scope>
    <source>
        <strain evidence="11">H3</strain>
        <tissue evidence="11">Leaf</tissue>
    </source>
</reference>
<dbReference type="PROSITE" id="PS00086">
    <property type="entry name" value="CYTOCHROME_P450"/>
    <property type="match status" value="1"/>
</dbReference>
<keyword evidence="7 9" id="KW-0503">Monooxygenase</keyword>
<dbReference type="CDD" id="cd20618">
    <property type="entry name" value="CYP71_clan"/>
    <property type="match status" value="1"/>
</dbReference>
<evidence type="ECO:0008006" key="13">
    <source>
        <dbReference type="Google" id="ProtNLM"/>
    </source>
</evidence>
<dbReference type="GO" id="GO:0044550">
    <property type="term" value="P:secondary metabolite biosynthetic process"/>
    <property type="evidence" value="ECO:0007669"/>
    <property type="project" value="UniProtKB-ARBA"/>
</dbReference>
<dbReference type="GO" id="GO:0016705">
    <property type="term" value="F:oxidoreductase activity, acting on paired donors, with incorporation or reduction of molecular oxygen"/>
    <property type="evidence" value="ECO:0007669"/>
    <property type="project" value="InterPro"/>
</dbReference>
<name>A0A9D4V5F1_ADICA</name>
<comment type="similarity">
    <text evidence="2 9">Belongs to the cytochrome P450 family.</text>
</comment>
<dbReference type="SUPFAM" id="SSF48264">
    <property type="entry name" value="Cytochrome P450"/>
    <property type="match status" value="1"/>
</dbReference>
<evidence type="ECO:0000313" key="11">
    <source>
        <dbReference type="EMBL" id="KAI5080145.1"/>
    </source>
</evidence>
<dbReference type="GO" id="GO:0005506">
    <property type="term" value="F:iron ion binding"/>
    <property type="evidence" value="ECO:0007669"/>
    <property type="project" value="InterPro"/>
</dbReference>
<dbReference type="InterPro" id="IPR017972">
    <property type="entry name" value="Cyt_P450_CS"/>
</dbReference>
<accession>A0A9D4V5F1</accession>
<evidence type="ECO:0000256" key="10">
    <source>
        <dbReference type="SAM" id="Phobius"/>
    </source>
</evidence>
<evidence type="ECO:0000313" key="12">
    <source>
        <dbReference type="Proteomes" id="UP000886520"/>
    </source>
</evidence>
<organism evidence="11 12">
    <name type="scientific">Adiantum capillus-veneris</name>
    <name type="common">Maidenhair fern</name>
    <dbReference type="NCBI Taxonomy" id="13818"/>
    <lineage>
        <taxon>Eukaryota</taxon>
        <taxon>Viridiplantae</taxon>
        <taxon>Streptophyta</taxon>
        <taxon>Embryophyta</taxon>
        <taxon>Tracheophyta</taxon>
        <taxon>Polypodiopsida</taxon>
        <taxon>Polypodiidae</taxon>
        <taxon>Polypodiales</taxon>
        <taxon>Pteridineae</taxon>
        <taxon>Pteridaceae</taxon>
        <taxon>Vittarioideae</taxon>
        <taxon>Adiantum</taxon>
    </lineage>
</organism>
<dbReference type="InterPro" id="IPR036396">
    <property type="entry name" value="Cyt_P450_sf"/>
</dbReference>
<comment type="cofactor">
    <cofactor evidence="1 8">
        <name>heme</name>
        <dbReference type="ChEBI" id="CHEBI:30413"/>
    </cofactor>
</comment>
<evidence type="ECO:0000256" key="7">
    <source>
        <dbReference type="ARBA" id="ARBA00023033"/>
    </source>
</evidence>
<dbReference type="InterPro" id="IPR002401">
    <property type="entry name" value="Cyt_P450_E_grp-I"/>
</dbReference>
<evidence type="ECO:0000256" key="5">
    <source>
        <dbReference type="ARBA" id="ARBA00023002"/>
    </source>
</evidence>
<evidence type="ECO:0000256" key="1">
    <source>
        <dbReference type="ARBA" id="ARBA00001971"/>
    </source>
</evidence>
<evidence type="ECO:0000256" key="4">
    <source>
        <dbReference type="ARBA" id="ARBA00022723"/>
    </source>
</evidence>
<keyword evidence="3 8" id="KW-0349">Heme</keyword>
<dbReference type="GO" id="GO:0020037">
    <property type="term" value="F:heme binding"/>
    <property type="evidence" value="ECO:0007669"/>
    <property type="project" value="InterPro"/>
</dbReference>
<dbReference type="PANTHER" id="PTHR47944:SF4">
    <property type="entry name" value="OS09G0441700 PROTEIN"/>
    <property type="match status" value="1"/>
</dbReference>
<evidence type="ECO:0000256" key="6">
    <source>
        <dbReference type="ARBA" id="ARBA00023004"/>
    </source>
</evidence>
<dbReference type="AlphaFoldDB" id="A0A9D4V5F1"/>
<keyword evidence="10" id="KW-0812">Transmembrane</keyword>